<dbReference type="Pfam" id="PF08544">
    <property type="entry name" value="GHMP_kinases_C"/>
    <property type="match status" value="1"/>
</dbReference>
<evidence type="ECO:0000256" key="5">
    <source>
        <dbReference type="ARBA" id="ARBA00038121"/>
    </source>
</evidence>
<keyword evidence="1" id="KW-0808">Transferase</keyword>
<evidence type="ECO:0000256" key="4">
    <source>
        <dbReference type="ARBA" id="ARBA00022840"/>
    </source>
</evidence>
<gene>
    <name evidence="8" type="primary">hddA</name>
    <name evidence="8" type="ORF">GCM10010964_30950</name>
</gene>
<evidence type="ECO:0000256" key="3">
    <source>
        <dbReference type="ARBA" id="ARBA00022777"/>
    </source>
</evidence>
<evidence type="ECO:0000259" key="7">
    <source>
        <dbReference type="Pfam" id="PF08544"/>
    </source>
</evidence>
<evidence type="ECO:0000256" key="1">
    <source>
        <dbReference type="ARBA" id="ARBA00022679"/>
    </source>
</evidence>
<dbReference type="SUPFAM" id="SSF54211">
    <property type="entry name" value="Ribosomal protein S5 domain 2-like"/>
    <property type="match status" value="1"/>
</dbReference>
<feature type="domain" description="GHMP kinase C-terminal" evidence="7">
    <location>
        <begin position="272"/>
        <end position="345"/>
    </location>
</feature>
<dbReference type="InterPro" id="IPR013750">
    <property type="entry name" value="GHMP_kinase_C_dom"/>
</dbReference>
<dbReference type="Pfam" id="PF00288">
    <property type="entry name" value="GHMP_kinases_N"/>
    <property type="match status" value="1"/>
</dbReference>
<keyword evidence="4" id="KW-0067">ATP-binding</keyword>
<reference evidence="8 9" key="1">
    <citation type="journal article" date="2014" name="Int. J. Syst. Evol. Microbiol.">
        <title>Complete genome sequence of Corynebacterium casei LMG S-19264T (=DSM 44701T), isolated from a smear-ripened cheese.</title>
        <authorList>
            <consortium name="US DOE Joint Genome Institute (JGI-PGF)"/>
            <person name="Walter F."/>
            <person name="Albersmeier A."/>
            <person name="Kalinowski J."/>
            <person name="Ruckert C."/>
        </authorList>
    </citation>
    <scope>NUCLEOTIDE SEQUENCE [LARGE SCALE GENOMIC DNA]</scope>
    <source>
        <strain evidence="8 9">CGMCC 1.16330</strain>
    </source>
</reference>
<dbReference type="Proteomes" id="UP000597507">
    <property type="component" value="Unassembled WGS sequence"/>
</dbReference>
<dbReference type="InterPro" id="IPR036554">
    <property type="entry name" value="GHMP_kinase_C_sf"/>
</dbReference>
<dbReference type="Gene3D" id="3.30.230.120">
    <property type="match status" value="1"/>
</dbReference>
<dbReference type="InterPro" id="IPR020568">
    <property type="entry name" value="Ribosomal_Su5_D2-typ_SF"/>
</dbReference>
<dbReference type="GO" id="GO:0005524">
    <property type="term" value="F:ATP binding"/>
    <property type="evidence" value="ECO:0007669"/>
    <property type="project" value="UniProtKB-KW"/>
</dbReference>
<dbReference type="PANTHER" id="PTHR32463:SF0">
    <property type="entry name" value="L-FUCOSE KINASE"/>
    <property type="match status" value="1"/>
</dbReference>
<proteinExistence type="inferred from homology"/>
<dbReference type="InterPro" id="IPR052203">
    <property type="entry name" value="GHMP_Kinase-Related"/>
</dbReference>
<dbReference type="InterPro" id="IPR006204">
    <property type="entry name" value="GHMP_kinase_N_dom"/>
</dbReference>
<dbReference type="SUPFAM" id="SSF55060">
    <property type="entry name" value="GHMP Kinase, C-terminal domain"/>
    <property type="match status" value="1"/>
</dbReference>
<dbReference type="PIRSF" id="PIRSF036406">
    <property type="entry name" value="Hept_kin"/>
    <property type="match status" value="1"/>
</dbReference>
<comment type="similarity">
    <text evidence="5">Belongs to the GHMP kinase family.</text>
</comment>
<keyword evidence="3" id="KW-0418">Kinase</keyword>
<dbReference type="InterPro" id="IPR014606">
    <property type="entry name" value="Heptose_7-P_kinase"/>
</dbReference>
<protein>
    <submittedName>
        <fullName evidence="8">Dehydrogenase</fullName>
    </submittedName>
</protein>
<organism evidence="8 9">
    <name type="scientific">Caldovatus sediminis</name>
    <dbReference type="NCBI Taxonomy" id="2041189"/>
    <lineage>
        <taxon>Bacteria</taxon>
        <taxon>Pseudomonadati</taxon>
        <taxon>Pseudomonadota</taxon>
        <taxon>Alphaproteobacteria</taxon>
        <taxon>Acetobacterales</taxon>
        <taxon>Roseomonadaceae</taxon>
        <taxon>Caldovatus</taxon>
    </lineage>
</organism>
<dbReference type="AlphaFoldDB" id="A0A8J3EDB4"/>
<dbReference type="EMBL" id="BMKS01000010">
    <property type="protein sequence ID" value="GGG41158.1"/>
    <property type="molecule type" value="Genomic_DNA"/>
</dbReference>
<evidence type="ECO:0000259" key="6">
    <source>
        <dbReference type="Pfam" id="PF00288"/>
    </source>
</evidence>
<evidence type="ECO:0000313" key="8">
    <source>
        <dbReference type="EMBL" id="GGG41158.1"/>
    </source>
</evidence>
<keyword evidence="2" id="KW-0547">Nucleotide-binding</keyword>
<dbReference type="InterPro" id="IPR001174">
    <property type="entry name" value="HddA/FKP"/>
</dbReference>
<keyword evidence="9" id="KW-1185">Reference proteome</keyword>
<evidence type="ECO:0000313" key="9">
    <source>
        <dbReference type="Proteomes" id="UP000597507"/>
    </source>
</evidence>
<dbReference type="PRINTS" id="PR00960">
    <property type="entry name" value="LMBPPROTEIN"/>
</dbReference>
<sequence>MATDLRPDTASGARLLHRAFAAPVAGRKTRARAPLRLGLAGGGTDLSPYCDEFGGNVLNCTIGVYAHAVVEERFDWCVSFSANDIEAVDEAMPLPELPLDGGLALHRGVYNRIFREFCGGRPLAVSVHTAVDAPPGSGLGSSSALVVALVKAYAEFLSLPLGDYDIARLAYVIERVDLGMAGGRQDQYAAAFGGFNFIEFLPGDRVIVNPLRVHHAHSREFEGSLLVCHTGRSRISSQIIEQQTRGLTRHAEDALAAMHQIKQEAVDMKLCLLRGDIRGMARVLGSSWEAKKRTAEGVSNTEIERIYGMAMEAGAWAGKISGAGGGGFLMLLAPHERRPAIARRLLAEGLSLLPCSLTSTGAESWVAPA</sequence>
<dbReference type="PANTHER" id="PTHR32463">
    <property type="entry name" value="L-FUCOSE KINASE"/>
    <property type="match status" value="1"/>
</dbReference>
<dbReference type="GO" id="GO:0050201">
    <property type="term" value="F:fucokinase activity"/>
    <property type="evidence" value="ECO:0007669"/>
    <property type="project" value="TreeGrafter"/>
</dbReference>
<accession>A0A8J3EDB4</accession>
<comment type="caution">
    <text evidence="8">The sequence shown here is derived from an EMBL/GenBank/DDBJ whole genome shotgun (WGS) entry which is preliminary data.</text>
</comment>
<feature type="domain" description="GHMP kinase N-terminal" evidence="6">
    <location>
        <begin position="108"/>
        <end position="194"/>
    </location>
</feature>
<name>A0A8J3EDB4_9PROT</name>
<evidence type="ECO:0000256" key="2">
    <source>
        <dbReference type="ARBA" id="ARBA00022741"/>
    </source>
</evidence>
<dbReference type="GO" id="GO:0042352">
    <property type="term" value="P:GDP-L-fucose salvage"/>
    <property type="evidence" value="ECO:0007669"/>
    <property type="project" value="TreeGrafter"/>
</dbReference>